<accession>A0A8J1J7Z9</accession>
<protein>
    <submittedName>
        <fullName evidence="3">Uncharacterized protein LOC116409473</fullName>
    </submittedName>
</protein>
<feature type="compositionally biased region" description="Basic and acidic residues" evidence="1">
    <location>
        <begin position="299"/>
        <end position="309"/>
    </location>
</feature>
<feature type="compositionally biased region" description="Acidic residues" evidence="1">
    <location>
        <begin position="236"/>
        <end position="261"/>
    </location>
</feature>
<evidence type="ECO:0000256" key="1">
    <source>
        <dbReference type="SAM" id="MobiDB-lite"/>
    </source>
</evidence>
<dbReference type="AlphaFoldDB" id="A0A8J1J7Z9"/>
<dbReference type="GeneID" id="116409473"/>
<sequence>MAMLALEHLLATWNSQLLLRETPLGYSGLVPDPPFRPEAKVISGFWSQETSSGKLLFRGCCSARKMPFLQLLCYALEDFREENNNFDHLLSCYEHRYRKQFGKLKDLEHFLVWYDDENSLGGGNNVANYLTMIQHLEDLESLAVTYRVLYTMDSWPIMTPEGQVLKDRYRDLVEFHQAITSKLEVLKMKIVEKEEELKEEELKEEELKEEELEEVAGTSEHQGEPPVIEEKVEEPPTAEEGVEEPPTSMEEEVPPEGEVEEPPPLRVEEAAPSTEGGEVAEPPPSREKEETPSAEGEVVEEHPASRVEEAAPSTEGEEVAEPPPSREKETPPAEEHQTLRRRVRKALQRVWKSTRRFVREVCCHRRYVVTAAP</sequence>
<organism evidence="2 3">
    <name type="scientific">Xenopus tropicalis</name>
    <name type="common">Western clawed frog</name>
    <name type="synonym">Silurana tropicalis</name>
    <dbReference type="NCBI Taxonomy" id="8364"/>
    <lineage>
        <taxon>Eukaryota</taxon>
        <taxon>Metazoa</taxon>
        <taxon>Chordata</taxon>
        <taxon>Craniata</taxon>
        <taxon>Vertebrata</taxon>
        <taxon>Euteleostomi</taxon>
        <taxon>Amphibia</taxon>
        <taxon>Batrachia</taxon>
        <taxon>Anura</taxon>
        <taxon>Pipoidea</taxon>
        <taxon>Pipidae</taxon>
        <taxon>Xenopodinae</taxon>
        <taxon>Xenopus</taxon>
        <taxon>Silurana</taxon>
    </lineage>
</organism>
<evidence type="ECO:0000313" key="4">
    <source>
        <dbReference type="Xenbase" id="XB-GENE-29094971"/>
    </source>
</evidence>
<evidence type="ECO:0000313" key="2">
    <source>
        <dbReference type="Proteomes" id="UP000008143"/>
    </source>
</evidence>
<name>A0A8J1J7Z9_XENTR</name>
<evidence type="ECO:0000313" key="3">
    <source>
        <dbReference type="RefSeq" id="XP_031753987.1"/>
    </source>
</evidence>
<keyword evidence="2" id="KW-1185">Reference proteome</keyword>
<reference evidence="3" key="1">
    <citation type="submission" date="2025-08" db="UniProtKB">
        <authorList>
            <consortium name="RefSeq"/>
        </authorList>
    </citation>
    <scope>IDENTIFICATION</scope>
    <source>
        <strain evidence="3">Nigerian</strain>
        <tissue evidence="3">Liver and blood</tissue>
    </source>
</reference>
<gene>
    <name evidence="3 4" type="primary">LOC116409473</name>
</gene>
<feature type="region of interest" description="Disordered" evidence="1">
    <location>
        <begin position="197"/>
        <end position="341"/>
    </location>
</feature>
<dbReference type="KEGG" id="xtr:116409473"/>
<proteinExistence type="predicted"/>
<dbReference type="Proteomes" id="UP000008143">
    <property type="component" value="Chromosome 3"/>
</dbReference>
<dbReference type="Xenbase" id="XB-GENE-29094971">
    <property type="gene designation" value="LOC116409473"/>
</dbReference>
<dbReference type="AGR" id="Xenbase:XB-GENE-29094971"/>
<dbReference type="RefSeq" id="XP_031753987.1">
    <property type="nucleotide sequence ID" value="XM_031898127.1"/>
</dbReference>
<feature type="compositionally biased region" description="Basic and acidic residues" evidence="1">
    <location>
        <begin position="324"/>
        <end position="338"/>
    </location>
</feature>
<feature type="compositionally biased region" description="Acidic residues" evidence="1">
    <location>
        <begin position="197"/>
        <end position="214"/>
    </location>
</feature>